<gene>
    <name evidence="4" type="ORF">MANT1106_LOCUS16638</name>
</gene>
<evidence type="ECO:0000256" key="2">
    <source>
        <dbReference type="SAM" id="SignalP"/>
    </source>
</evidence>
<dbReference type="Pfam" id="PF02014">
    <property type="entry name" value="Reeler"/>
    <property type="match status" value="1"/>
</dbReference>
<feature type="signal peptide" evidence="2">
    <location>
        <begin position="1"/>
        <end position="19"/>
    </location>
</feature>
<dbReference type="AlphaFoldDB" id="A0A7S0SS49"/>
<dbReference type="InterPro" id="IPR002861">
    <property type="entry name" value="Reeler_dom"/>
</dbReference>
<protein>
    <recommendedName>
        <fullName evidence="3">Reelin domain-containing protein</fullName>
    </recommendedName>
</protein>
<dbReference type="InterPro" id="IPR042307">
    <property type="entry name" value="Reeler_sf"/>
</dbReference>
<dbReference type="Gene3D" id="2.60.40.4060">
    <property type="entry name" value="Reeler domain"/>
    <property type="match status" value="1"/>
</dbReference>
<sequence length="429" mass="42986">MHAGGLRLSLKALLLGTLGVLFQDPAAVVVDAYRSHAGGCDATEGHGSTAMNGTFAGYTLTATSGRMAPGETVTLTLAAPSGGTGDGDFKGFIVTADDGIFEAPWADNSQAAVECAAGGVGHVSATPKASVEVFITLPSTPKTVNVTAQIVKTKRSIYAITLALDVRVGAIPLSPPTTCLAPSPAPSPSQAPSSTCASSALGYQCSTRINDKVTLHWTVGREATSPSLAADSGVARRALLQATPANSASLRVPPVAAGDVAMAVEAANTGSASISFQATSAMVPANAVMGWIDADGAGGHVGSYKLTSSSVARVTPDNPSLPLRNASVERSGGGTSGGSTVIRFVAAVADVGAEWFDGSVSSNVGWALCSSHGKAFHDAGRGSVKIDFGTENKTVAQSTAADTQSAGADNFPNHGILMTAGCALMLLVL</sequence>
<keyword evidence="2" id="KW-0732">Signal</keyword>
<organism evidence="4">
    <name type="scientific">Mantoniella antarctica</name>
    <dbReference type="NCBI Taxonomy" id="81844"/>
    <lineage>
        <taxon>Eukaryota</taxon>
        <taxon>Viridiplantae</taxon>
        <taxon>Chlorophyta</taxon>
        <taxon>Mamiellophyceae</taxon>
        <taxon>Mamiellales</taxon>
        <taxon>Mamiellaceae</taxon>
        <taxon>Mantoniella</taxon>
    </lineage>
</organism>
<accession>A0A7S0SS49</accession>
<reference evidence="4" key="1">
    <citation type="submission" date="2021-01" db="EMBL/GenBank/DDBJ databases">
        <authorList>
            <person name="Corre E."/>
            <person name="Pelletier E."/>
            <person name="Niang G."/>
            <person name="Scheremetjew M."/>
            <person name="Finn R."/>
            <person name="Kale V."/>
            <person name="Holt S."/>
            <person name="Cochrane G."/>
            <person name="Meng A."/>
            <person name="Brown T."/>
            <person name="Cohen L."/>
        </authorList>
    </citation>
    <scope>NUCLEOTIDE SEQUENCE</scope>
    <source>
        <strain evidence="4">SL-175</strain>
    </source>
</reference>
<proteinExistence type="predicted"/>
<evidence type="ECO:0000313" key="4">
    <source>
        <dbReference type="EMBL" id="CAD8715161.1"/>
    </source>
</evidence>
<name>A0A7S0SS49_9CHLO</name>
<dbReference type="CDD" id="cd08544">
    <property type="entry name" value="Reeler"/>
    <property type="match status" value="1"/>
</dbReference>
<feature type="domain" description="Reelin" evidence="3">
    <location>
        <begin position="43"/>
        <end position="158"/>
    </location>
</feature>
<feature type="chain" id="PRO_5030571421" description="Reelin domain-containing protein" evidence="2">
    <location>
        <begin position="20"/>
        <end position="429"/>
    </location>
</feature>
<evidence type="ECO:0000259" key="3">
    <source>
        <dbReference type="Pfam" id="PF02014"/>
    </source>
</evidence>
<evidence type="ECO:0000256" key="1">
    <source>
        <dbReference type="SAM" id="MobiDB-lite"/>
    </source>
</evidence>
<dbReference type="EMBL" id="HBFC01027715">
    <property type="protein sequence ID" value="CAD8715161.1"/>
    <property type="molecule type" value="Transcribed_RNA"/>
</dbReference>
<feature type="region of interest" description="Disordered" evidence="1">
    <location>
        <begin position="313"/>
        <end position="336"/>
    </location>
</feature>